<dbReference type="EMBL" id="BTCL01000012">
    <property type="protein sequence ID" value="GMK46378.1"/>
    <property type="molecule type" value="Genomic_DNA"/>
</dbReference>
<evidence type="ECO:0000256" key="5">
    <source>
        <dbReference type="SAM" id="MobiDB-lite"/>
    </source>
</evidence>
<keyword evidence="10" id="KW-1185">Reference proteome</keyword>
<accession>A0ABQ6NMR8</accession>
<feature type="domain" description="SLH" evidence="8">
    <location>
        <begin position="698"/>
        <end position="761"/>
    </location>
</feature>
<dbReference type="InterPro" id="IPR036116">
    <property type="entry name" value="FN3_sf"/>
</dbReference>
<gene>
    <name evidence="9" type="ORF">PghCCS26_35070</name>
</gene>
<dbReference type="Pfam" id="PF17763">
    <property type="entry name" value="Asparaginase_C"/>
    <property type="match status" value="1"/>
</dbReference>
<evidence type="ECO:0000256" key="1">
    <source>
        <dbReference type="ARBA" id="ARBA00010518"/>
    </source>
</evidence>
<sequence length="816" mass="85864">MTVITNNRMLRRFLSPLLILALLSGFMGYARAAEEAVPQLPAFDIPALSAESQASPLPNIMVVATGGTIAGAASQGDKTNFQNYAAGTYKMADMVAQLPKHKNADVSTFQFGNKGSGGYSMKDLYDLSLAVDQALEVYDGVVVTTGTDTMEEIAYFLDLTVRSEKPVVVTGAMRPWDVIGTDGPANLYQAIKVAASNKTKWYGTVIMLNDVIQAAREVTKSNAHRLDTFDTPMFGALGYVDDPAVRMYRLNARALKAGTPEWSTPFDLRTISKDDLPLVEIAYSYQEAGGGAIRALVEDGAKGIVTAGTGAGGISSKMSQARSAAIQKGVIFVTTTRTGSGTMTGSGNGIIAGDNLNPQHARMMLLLSLAFSKDFNTIKDWFETVGAQDIVMDDAAPPVWPANAALTSDAQTTDSIAIGWPQATDTTRVAGYAIYKGSEEEPIAKVASSVRTYTAKGLSSNTSYTFTVKAYDDKGNESVGLTGAFKTGSAGSGSGGGGTVTPPSSNELTVPSGGSGELSVFENSLTVKVPSGASKEQLIISIQKLTQAGGLIDADDVLLSSIFEVVKNKAGSFLVPVTLTFKFDTSLVKEGKKPSVFYYDEAKKQWIEMGGTVNGSTISVATDHFTKFAVFAVDAEPAVPEFTDIAGHWAAASIRSAVAAGIVNGYSDGTFKPELTVTREEFIAMLMRALKPAEPGASLTFKDNALIGAWAKAAVAQAVSAGITSGYPDGTFKPGNKISRAEMVVMIAKALKLTTAEDAETGFSDNADIPAWARGAVKAVADKGIVQGRLNNRFVPAGTATRAEAITVIVKLLDTK</sequence>
<feature type="region of interest" description="Disordered" evidence="5">
    <location>
        <begin position="487"/>
        <end position="514"/>
    </location>
</feature>
<evidence type="ECO:0000256" key="3">
    <source>
        <dbReference type="ARBA" id="ARBA00022801"/>
    </source>
</evidence>
<feature type="compositionally biased region" description="Gly residues" evidence="5">
    <location>
        <begin position="490"/>
        <end position="499"/>
    </location>
</feature>
<dbReference type="PRINTS" id="PR00139">
    <property type="entry name" value="ASNGLNASE"/>
</dbReference>
<feature type="domain" description="Fibronectin type-III" evidence="7">
    <location>
        <begin position="402"/>
        <end position="490"/>
    </location>
</feature>
<dbReference type="Proteomes" id="UP001285921">
    <property type="component" value="Unassembled WGS sequence"/>
</dbReference>
<dbReference type="Pfam" id="PF00710">
    <property type="entry name" value="Asparaginase"/>
    <property type="match status" value="1"/>
</dbReference>
<feature type="signal peptide" evidence="6">
    <location>
        <begin position="1"/>
        <end position="32"/>
    </location>
</feature>
<dbReference type="PROSITE" id="PS51732">
    <property type="entry name" value="ASN_GLN_ASE_3"/>
    <property type="match status" value="1"/>
</dbReference>
<evidence type="ECO:0000259" key="7">
    <source>
        <dbReference type="PROSITE" id="PS50853"/>
    </source>
</evidence>
<dbReference type="Gene3D" id="2.60.40.10">
    <property type="entry name" value="Immunoglobulins"/>
    <property type="match status" value="1"/>
</dbReference>
<dbReference type="Gene3D" id="3.40.50.1170">
    <property type="entry name" value="L-asparaginase, N-terminal domain"/>
    <property type="match status" value="1"/>
</dbReference>
<dbReference type="InterPro" id="IPR003961">
    <property type="entry name" value="FN3_dom"/>
</dbReference>
<evidence type="ECO:0000259" key="8">
    <source>
        <dbReference type="PROSITE" id="PS51272"/>
    </source>
</evidence>
<dbReference type="EC" id="3.5.1.1" evidence="2"/>
<dbReference type="PANTHER" id="PTHR11707">
    <property type="entry name" value="L-ASPARAGINASE"/>
    <property type="match status" value="1"/>
</dbReference>
<dbReference type="SUPFAM" id="SSF49265">
    <property type="entry name" value="Fibronectin type III"/>
    <property type="match status" value="1"/>
</dbReference>
<evidence type="ECO:0000256" key="2">
    <source>
        <dbReference type="ARBA" id="ARBA00012920"/>
    </source>
</evidence>
<dbReference type="InterPro" id="IPR004550">
    <property type="entry name" value="AsnASE_II"/>
</dbReference>
<dbReference type="InterPro" id="IPR040919">
    <property type="entry name" value="Asparaginase_C"/>
</dbReference>
<dbReference type="RefSeq" id="WP_317980685.1">
    <property type="nucleotide sequence ID" value="NZ_BTCL01000012.1"/>
</dbReference>
<comment type="caution">
    <text evidence="9">The sequence shown here is derived from an EMBL/GenBank/DDBJ whole genome shotgun (WGS) entry which is preliminary data.</text>
</comment>
<dbReference type="PROSITE" id="PS00144">
    <property type="entry name" value="ASN_GLN_ASE_1"/>
    <property type="match status" value="1"/>
</dbReference>
<dbReference type="SFLD" id="SFLDS00057">
    <property type="entry name" value="Glutaminase/Asparaginase"/>
    <property type="match status" value="1"/>
</dbReference>
<dbReference type="SMART" id="SM00870">
    <property type="entry name" value="Asparaginase"/>
    <property type="match status" value="1"/>
</dbReference>
<dbReference type="InterPro" id="IPR027473">
    <property type="entry name" value="L-asparaginase_C"/>
</dbReference>
<name>A0ABQ6NMR8_9BACL</name>
<keyword evidence="6" id="KW-0732">Signal</keyword>
<dbReference type="InterPro" id="IPR036152">
    <property type="entry name" value="Asp/glu_Ase-like_sf"/>
</dbReference>
<organism evidence="9 10">
    <name type="scientific">Paenibacillus glycanilyticus</name>
    <dbReference type="NCBI Taxonomy" id="126569"/>
    <lineage>
        <taxon>Bacteria</taxon>
        <taxon>Bacillati</taxon>
        <taxon>Bacillota</taxon>
        <taxon>Bacilli</taxon>
        <taxon>Bacillales</taxon>
        <taxon>Paenibacillaceae</taxon>
        <taxon>Paenibacillus</taxon>
    </lineage>
</organism>
<evidence type="ECO:0000256" key="4">
    <source>
        <dbReference type="PROSITE-ProRule" id="PRU10099"/>
    </source>
</evidence>
<evidence type="ECO:0000256" key="6">
    <source>
        <dbReference type="SAM" id="SignalP"/>
    </source>
</evidence>
<dbReference type="SUPFAM" id="SSF53774">
    <property type="entry name" value="Glutaminase/Asparaginase"/>
    <property type="match status" value="1"/>
</dbReference>
<dbReference type="CDD" id="cd08964">
    <property type="entry name" value="L-asparaginase_II"/>
    <property type="match status" value="1"/>
</dbReference>
<evidence type="ECO:0000313" key="9">
    <source>
        <dbReference type="EMBL" id="GMK46378.1"/>
    </source>
</evidence>
<protein>
    <recommendedName>
        <fullName evidence="2">asparaginase</fullName>
        <ecNumber evidence="2">3.5.1.1</ecNumber>
    </recommendedName>
</protein>
<dbReference type="Gene3D" id="3.40.50.40">
    <property type="match status" value="1"/>
</dbReference>
<dbReference type="InterPro" id="IPR020827">
    <property type="entry name" value="Asparaginase/glutaminase_AS1"/>
</dbReference>
<dbReference type="InterPro" id="IPR006034">
    <property type="entry name" value="Asparaginase/glutaminase-like"/>
</dbReference>
<proteinExistence type="inferred from homology"/>
<feature type="domain" description="SLH" evidence="8">
    <location>
        <begin position="637"/>
        <end position="697"/>
    </location>
</feature>
<feature type="chain" id="PRO_5046300179" description="asparaginase" evidence="6">
    <location>
        <begin position="33"/>
        <end position="816"/>
    </location>
</feature>
<dbReference type="PROSITE" id="PS50853">
    <property type="entry name" value="FN3"/>
    <property type="match status" value="1"/>
</dbReference>
<dbReference type="PANTHER" id="PTHR11707:SF28">
    <property type="entry name" value="60 KDA LYSOPHOSPHOLIPASE"/>
    <property type="match status" value="1"/>
</dbReference>
<dbReference type="PIRSF" id="PIRSF001220">
    <property type="entry name" value="L-ASNase_gatD"/>
    <property type="match status" value="1"/>
</dbReference>
<reference evidence="9 10" key="1">
    <citation type="submission" date="2023-05" db="EMBL/GenBank/DDBJ databases">
        <title>Draft genome of Paenibacillus sp. CCS26.</title>
        <authorList>
            <person name="Akita H."/>
            <person name="Shinto Y."/>
            <person name="Kimura Z."/>
        </authorList>
    </citation>
    <scope>NUCLEOTIDE SEQUENCE [LARGE SCALE GENOMIC DNA]</scope>
    <source>
        <strain evidence="9 10">CCS26</strain>
    </source>
</reference>
<dbReference type="InterPro" id="IPR001119">
    <property type="entry name" value="SLH_dom"/>
</dbReference>
<dbReference type="Pfam" id="PF00395">
    <property type="entry name" value="SLH"/>
    <property type="match status" value="3"/>
</dbReference>
<comment type="similarity">
    <text evidence="1">Belongs to the asparaginase 1 family.</text>
</comment>
<keyword evidence="3" id="KW-0378">Hydrolase</keyword>
<dbReference type="InterPro" id="IPR027474">
    <property type="entry name" value="L-asparaginase_N"/>
</dbReference>
<dbReference type="InterPro" id="IPR037152">
    <property type="entry name" value="L-asparaginase_N_sf"/>
</dbReference>
<dbReference type="PIRSF" id="PIRSF500176">
    <property type="entry name" value="L_ASNase"/>
    <property type="match status" value="1"/>
</dbReference>
<dbReference type="CDD" id="cd00063">
    <property type="entry name" value="FN3"/>
    <property type="match status" value="1"/>
</dbReference>
<dbReference type="PROSITE" id="PS51272">
    <property type="entry name" value="SLH"/>
    <property type="match status" value="3"/>
</dbReference>
<evidence type="ECO:0000313" key="10">
    <source>
        <dbReference type="Proteomes" id="UP001285921"/>
    </source>
</evidence>
<feature type="active site" evidence="4">
    <location>
        <position position="68"/>
    </location>
</feature>
<dbReference type="InterPro" id="IPR013783">
    <property type="entry name" value="Ig-like_fold"/>
</dbReference>
<dbReference type="Pfam" id="PF00041">
    <property type="entry name" value="fn3"/>
    <property type="match status" value="1"/>
</dbReference>
<feature type="domain" description="SLH" evidence="8">
    <location>
        <begin position="763"/>
        <end position="816"/>
    </location>
</feature>